<gene>
    <name evidence="1" type="ORF">F2P81_002355</name>
</gene>
<dbReference type="EMBL" id="VEVO01000002">
    <property type="protein sequence ID" value="KAF0045826.1"/>
    <property type="molecule type" value="Genomic_DNA"/>
</dbReference>
<name>A0A6A4TE10_SCOMX</name>
<sequence length="115" mass="13544">MHRVNMYVFREEKKEKKVRWIHEIAMARLITRLRCDVDVEVVEFQCTECRHLDYCVLPRQLLIVADRHCLDSEREEPGKYRVKVSSVTSTYIVTATYQRCGEVEGSRCDPCSSQS</sequence>
<dbReference type="AlphaFoldDB" id="A0A6A4TE10"/>
<evidence type="ECO:0000313" key="2">
    <source>
        <dbReference type="Proteomes" id="UP000438429"/>
    </source>
</evidence>
<evidence type="ECO:0000313" key="1">
    <source>
        <dbReference type="EMBL" id="KAF0045826.1"/>
    </source>
</evidence>
<dbReference type="Proteomes" id="UP000438429">
    <property type="component" value="Unassembled WGS sequence"/>
</dbReference>
<comment type="caution">
    <text evidence="1">The sequence shown here is derived from an EMBL/GenBank/DDBJ whole genome shotgun (WGS) entry which is preliminary data.</text>
</comment>
<proteinExistence type="predicted"/>
<accession>A0A6A4TE10</accession>
<reference evidence="1 2" key="1">
    <citation type="submission" date="2019-06" db="EMBL/GenBank/DDBJ databases">
        <title>Draft genomes of female and male turbot (Scophthalmus maximus).</title>
        <authorList>
            <person name="Xu H."/>
            <person name="Xu X.-W."/>
            <person name="Shao C."/>
            <person name="Chen S."/>
        </authorList>
    </citation>
    <scope>NUCLEOTIDE SEQUENCE [LARGE SCALE GENOMIC DNA]</scope>
    <source>
        <strain evidence="1">Ysfricsl-2016a</strain>
        <tissue evidence="1">Blood</tissue>
    </source>
</reference>
<organism evidence="1 2">
    <name type="scientific">Scophthalmus maximus</name>
    <name type="common">Turbot</name>
    <name type="synonym">Psetta maxima</name>
    <dbReference type="NCBI Taxonomy" id="52904"/>
    <lineage>
        <taxon>Eukaryota</taxon>
        <taxon>Metazoa</taxon>
        <taxon>Chordata</taxon>
        <taxon>Craniata</taxon>
        <taxon>Vertebrata</taxon>
        <taxon>Euteleostomi</taxon>
        <taxon>Actinopterygii</taxon>
        <taxon>Neopterygii</taxon>
        <taxon>Teleostei</taxon>
        <taxon>Neoteleostei</taxon>
        <taxon>Acanthomorphata</taxon>
        <taxon>Carangaria</taxon>
        <taxon>Pleuronectiformes</taxon>
        <taxon>Pleuronectoidei</taxon>
        <taxon>Scophthalmidae</taxon>
        <taxon>Scophthalmus</taxon>
    </lineage>
</organism>
<protein>
    <submittedName>
        <fullName evidence="1">Uncharacterized protein</fullName>
    </submittedName>
</protein>